<evidence type="ECO:0000256" key="4">
    <source>
        <dbReference type="SAM" id="Phobius"/>
    </source>
</evidence>
<feature type="transmembrane region" description="Helical" evidence="4">
    <location>
        <begin position="56"/>
        <end position="72"/>
    </location>
</feature>
<keyword evidence="4" id="KW-0472">Membrane</keyword>
<evidence type="ECO:0000256" key="3">
    <source>
        <dbReference type="SAM" id="MobiDB-lite"/>
    </source>
</evidence>
<evidence type="ECO:0000313" key="8">
    <source>
        <dbReference type="Proteomes" id="UP000250043"/>
    </source>
</evidence>
<evidence type="ECO:0000256" key="2">
    <source>
        <dbReference type="ARBA" id="ARBA00022801"/>
    </source>
</evidence>
<dbReference type="InterPro" id="IPR029058">
    <property type="entry name" value="AB_hydrolase_fold"/>
</dbReference>
<evidence type="ECO:0000259" key="6">
    <source>
        <dbReference type="Pfam" id="PF08386"/>
    </source>
</evidence>
<dbReference type="Proteomes" id="UP000250043">
    <property type="component" value="Unassembled WGS sequence"/>
</dbReference>
<dbReference type="InterPro" id="IPR013595">
    <property type="entry name" value="Pept_S33_TAP-like_C"/>
</dbReference>
<dbReference type="AlphaFoldDB" id="A0A8E2DJE7"/>
<organism evidence="7 8">
    <name type="scientific">Obba rivulosa</name>
    <dbReference type="NCBI Taxonomy" id="1052685"/>
    <lineage>
        <taxon>Eukaryota</taxon>
        <taxon>Fungi</taxon>
        <taxon>Dikarya</taxon>
        <taxon>Basidiomycota</taxon>
        <taxon>Agaricomycotina</taxon>
        <taxon>Agaricomycetes</taxon>
        <taxon>Polyporales</taxon>
        <taxon>Gelatoporiaceae</taxon>
        <taxon>Obba</taxon>
    </lineage>
</organism>
<comment type="similarity">
    <text evidence="1">Belongs to the peptidase S33 family.</text>
</comment>
<feature type="domain" description="AB hydrolase-1" evidence="5">
    <location>
        <begin position="147"/>
        <end position="329"/>
    </location>
</feature>
<dbReference type="GO" id="GO:0016787">
    <property type="term" value="F:hydrolase activity"/>
    <property type="evidence" value="ECO:0007669"/>
    <property type="project" value="UniProtKB-KW"/>
</dbReference>
<protein>
    <recommendedName>
        <fullName evidence="9">Alpha/beta-hydrolase</fullName>
    </recommendedName>
</protein>
<evidence type="ECO:0000313" key="7">
    <source>
        <dbReference type="EMBL" id="OCH84673.1"/>
    </source>
</evidence>
<evidence type="ECO:0000256" key="1">
    <source>
        <dbReference type="ARBA" id="ARBA00010088"/>
    </source>
</evidence>
<evidence type="ECO:0008006" key="9">
    <source>
        <dbReference type="Google" id="ProtNLM"/>
    </source>
</evidence>
<keyword evidence="8" id="KW-1185">Reference proteome</keyword>
<dbReference type="InterPro" id="IPR000073">
    <property type="entry name" value="AB_hydrolase_1"/>
</dbReference>
<keyword evidence="4" id="KW-0812">Transmembrane</keyword>
<feature type="region of interest" description="Disordered" evidence="3">
    <location>
        <begin position="1"/>
        <end position="23"/>
    </location>
</feature>
<dbReference type="SUPFAM" id="SSF53474">
    <property type="entry name" value="alpha/beta-Hydrolases"/>
    <property type="match status" value="1"/>
</dbReference>
<dbReference type="PANTHER" id="PTHR43248:SF25">
    <property type="entry name" value="AB HYDROLASE-1 DOMAIN-CONTAINING PROTEIN-RELATED"/>
    <property type="match status" value="1"/>
</dbReference>
<dbReference type="Gene3D" id="3.40.50.1820">
    <property type="entry name" value="alpha/beta hydrolase"/>
    <property type="match status" value="1"/>
</dbReference>
<name>A0A8E2DJE7_9APHY</name>
<reference evidence="7 8" key="1">
    <citation type="submission" date="2016-07" db="EMBL/GenBank/DDBJ databases">
        <title>Draft genome of the white-rot fungus Obba rivulosa 3A-2.</title>
        <authorList>
            <consortium name="DOE Joint Genome Institute"/>
            <person name="Miettinen O."/>
            <person name="Riley R."/>
            <person name="Acob R."/>
            <person name="Barry K."/>
            <person name="Cullen D."/>
            <person name="De Vries R."/>
            <person name="Hainaut M."/>
            <person name="Hatakka A."/>
            <person name="Henrissat B."/>
            <person name="Hilden K."/>
            <person name="Kuo R."/>
            <person name="Labutti K."/>
            <person name="Lipzen A."/>
            <person name="Makela M.R."/>
            <person name="Sandor L."/>
            <person name="Spatafora J.W."/>
            <person name="Grigoriev I.V."/>
            <person name="Hibbett D.S."/>
        </authorList>
    </citation>
    <scope>NUCLEOTIDE SEQUENCE [LARGE SCALE GENOMIC DNA]</scope>
    <source>
        <strain evidence="7 8">3A-2</strain>
    </source>
</reference>
<keyword evidence="2" id="KW-0378">Hydrolase</keyword>
<accession>A0A8E2DJE7</accession>
<dbReference type="Pfam" id="PF08386">
    <property type="entry name" value="Abhydrolase_4"/>
    <property type="match status" value="1"/>
</dbReference>
<gene>
    <name evidence="7" type="ORF">OBBRIDRAFT_763985</name>
</gene>
<keyword evidence="4" id="KW-1133">Transmembrane helix</keyword>
<proteinExistence type="inferred from homology"/>
<sequence length="626" mass="67950">MDPGLHSSKINTGSPGKVETPSLKWQDEAGKADKEVVPAGALLSSEHWWVLQRRQVIIILLGIVLLVFWNGLPQSPFGPCNQPSTSPAYVHLDIGEVVWAKCTGEYDLPRAECGSILVPLDYFNSSAGVAKIALGRYNATSGPRKGIVLVNPGGPGGPGKRLATISGHTLQQLIGPEYDVIGFDPRGIGETQPRTQCFPSQADYLAFKSHTVLERGYDVGPNLTVPGNREHLIALQREADALLKTQFEICGETMGEELRYMGTSTVVRDMDFITAVLEGDDALINYWGGSYGSILGQYLVNMLPDRVGRVTIDGIADAVAWSNQPYYQWYGQWLSSTQDAYNIFASECSKVGPDICALAAMRGEDPAFIVERIEGFVAKLYDEPLPVPDATRPGILTSGLLRQYILEHLEAPLSWPDFARDFASAMQGNGTAILSTLQIIPSYFYDLARSAVSCNDNKPFAPPSAEEVIDKLLNVERKVAPFAFAAVTTEPDAGCQFWPVQPPERFDGPWNHTLRNPILVVSNTADPITPIASGQLVIALMPNSSRLLVQDSPGHCSLALPSLCTVKHVRAYFRDGSLPPEGTICQPSVTPFGISEAGSVLSGEDHDIIESLKELGRVFAKVRAEG</sequence>
<dbReference type="PANTHER" id="PTHR43248">
    <property type="entry name" value="2-SUCCINYL-6-HYDROXY-2,4-CYCLOHEXADIENE-1-CARBOXYLATE SYNTHASE"/>
    <property type="match status" value="1"/>
</dbReference>
<dbReference type="InterPro" id="IPR051601">
    <property type="entry name" value="Serine_prot/Carboxylest_S33"/>
</dbReference>
<feature type="domain" description="Peptidase S33 tripeptidyl aminopeptidase-like C-terminal" evidence="6">
    <location>
        <begin position="482"/>
        <end position="585"/>
    </location>
</feature>
<evidence type="ECO:0000259" key="5">
    <source>
        <dbReference type="Pfam" id="PF00561"/>
    </source>
</evidence>
<dbReference type="Pfam" id="PF00561">
    <property type="entry name" value="Abhydrolase_1"/>
    <property type="match status" value="1"/>
</dbReference>
<dbReference type="EMBL" id="KV722647">
    <property type="protein sequence ID" value="OCH84673.1"/>
    <property type="molecule type" value="Genomic_DNA"/>
</dbReference>
<dbReference type="OrthoDB" id="425534at2759"/>